<evidence type="ECO:0000259" key="6">
    <source>
        <dbReference type="Pfam" id="PF00441"/>
    </source>
</evidence>
<evidence type="ECO:0000259" key="8">
    <source>
        <dbReference type="Pfam" id="PF02771"/>
    </source>
</evidence>
<dbReference type="SUPFAM" id="SSF47203">
    <property type="entry name" value="Acyl-CoA dehydrogenase C-terminal domain-like"/>
    <property type="match status" value="1"/>
</dbReference>
<sequence length="606" mass="65315">MSAVLDYPPANLAATLDARLGDPADRTGSFSRAHCAELDRSEEFPHAICRHLDALELPSYYIPSSLGGRLNDYEDLLYIWRTLARRDLTVAVVHAKTYLGAVSVWLAGDRDQARRLGSEIMAGRRVSWALTEPDHGSDLFASKVMASPDGSGYRISGKKWLITNASQGSYLCVLTRTDGTDNEHGHSLFLVDRSSLPADSYRLLPKVRTHGIRGADVSGIAFESAPVGRDALVGPPGSGAETVLRGFQLTRTMCTALSLGAGDQALQLATRFATERLKRDRSLIERPHVRDTLARTAALLLTAEATAIVASRCVHALTGEMSVVSAVVKALIPSLVEEMLAELAELLGTQSFLAESYAEGAFQKVQRDHRVVTIFDGSAVVNRNAVINQFPRLTRGYTEGIVDSAGLSQASHVTTPPPPLDTEKLQVLSTDGCSVVQSLPTVVEQVTQAVSRGLAPRDLARAARAVLTATKAVHERMRETRPAVRPMAADYEVAADYELCFAAAACLHLWVANAADHPAAPQPAAELWDDALWLQVVLRELLSRLGHADEGSAWRIASGSPATEPADSLERFVDLLATTGGAVTLFPGRTTGTRAPLLWKETTHAR</sequence>
<dbReference type="Pfam" id="PF02771">
    <property type="entry name" value="Acyl-CoA_dh_N"/>
    <property type="match status" value="1"/>
</dbReference>
<dbReference type="PANTHER" id="PTHR43884">
    <property type="entry name" value="ACYL-COA DEHYDROGENASE"/>
    <property type="match status" value="1"/>
</dbReference>
<evidence type="ECO:0000256" key="4">
    <source>
        <dbReference type="ARBA" id="ARBA00022827"/>
    </source>
</evidence>
<gene>
    <name evidence="9" type="ORF">GCM10022402_13430</name>
</gene>
<organism evidence="9 10">
    <name type="scientific">Salinactinospora qingdaonensis</name>
    <dbReference type="NCBI Taxonomy" id="702744"/>
    <lineage>
        <taxon>Bacteria</taxon>
        <taxon>Bacillati</taxon>
        <taxon>Actinomycetota</taxon>
        <taxon>Actinomycetes</taxon>
        <taxon>Streptosporangiales</taxon>
        <taxon>Nocardiopsidaceae</taxon>
        <taxon>Salinactinospora</taxon>
    </lineage>
</organism>
<protein>
    <submittedName>
        <fullName evidence="9">Acyl-CoA dehydrogenase</fullName>
    </submittedName>
</protein>
<feature type="domain" description="Acyl-CoA dehydrogenase/oxidase C-terminal" evidence="6">
    <location>
        <begin position="237"/>
        <end position="387"/>
    </location>
</feature>
<dbReference type="InterPro" id="IPR006091">
    <property type="entry name" value="Acyl-CoA_Oxase/DH_mid-dom"/>
</dbReference>
<feature type="domain" description="Acyl-CoA oxidase/dehydrogenase middle" evidence="7">
    <location>
        <begin position="128"/>
        <end position="224"/>
    </location>
</feature>
<dbReference type="InterPro" id="IPR037069">
    <property type="entry name" value="AcylCoA_DH/ox_N_sf"/>
</dbReference>
<dbReference type="PANTHER" id="PTHR43884:SF19">
    <property type="entry name" value="ACYL-COA DEHYDROGENASE FADE4-RELATED"/>
    <property type="match status" value="1"/>
</dbReference>
<dbReference type="InterPro" id="IPR046373">
    <property type="entry name" value="Acyl-CoA_Oxase/DH_mid-dom_sf"/>
</dbReference>
<comment type="similarity">
    <text evidence="2 5">Belongs to the acyl-CoA dehydrogenase family.</text>
</comment>
<dbReference type="CDD" id="cd00567">
    <property type="entry name" value="ACAD"/>
    <property type="match status" value="1"/>
</dbReference>
<dbReference type="Pfam" id="PF00441">
    <property type="entry name" value="Acyl-CoA_dh_1"/>
    <property type="match status" value="1"/>
</dbReference>
<comment type="caution">
    <text evidence="9">The sequence shown here is derived from an EMBL/GenBank/DDBJ whole genome shotgun (WGS) entry which is preliminary data.</text>
</comment>
<dbReference type="Proteomes" id="UP001500908">
    <property type="component" value="Unassembled WGS sequence"/>
</dbReference>
<dbReference type="Gene3D" id="1.20.140.10">
    <property type="entry name" value="Butyryl-CoA Dehydrogenase, subunit A, domain 3"/>
    <property type="match status" value="1"/>
</dbReference>
<keyword evidence="5" id="KW-0560">Oxidoreductase</keyword>
<dbReference type="InterPro" id="IPR009100">
    <property type="entry name" value="AcylCoA_DH/oxidase_NM_dom_sf"/>
</dbReference>
<evidence type="ECO:0000256" key="5">
    <source>
        <dbReference type="RuleBase" id="RU362125"/>
    </source>
</evidence>
<dbReference type="Pfam" id="PF02770">
    <property type="entry name" value="Acyl-CoA_dh_M"/>
    <property type="match status" value="1"/>
</dbReference>
<evidence type="ECO:0000256" key="1">
    <source>
        <dbReference type="ARBA" id="ARBA00001974"/>
    </source>
</evidence>
<evidence type="ECO:0000313" key="10">
    <source>
        <dbReference type="Proteomes" id="UP001500908"/>
    </source>
</evidence>
<dbReference type="RefSeq" id="WP_344968448.1">
    <property type="nucleotide sequence ID" value="NZ_BAABDD010000004.1"/>
</dbReference>
<accession>A0ABP7F9S5</accession>
<evidence type="ECO:0000256" key="3">
    <source>
        <dbReference type="ARBA" id="ARBA00022630"/>
    </source>
</evidence>
<evidence type="ECO:0000256" key="2">
    <source>
        <dbReference type="ARBA" id="ARBA00009347"/>
    </source>
</evidence>
<dbReference type="InterPro" id="IPR009075">
    <property type="entry name" value="AcylCo_DH/oxidase_C"/>
</dbReference>
<dbReference type="InterPro" id="IPR013786">
    <property type="entry name" value="AcylCoA_DH/ox_N"/>
</dbReference>
<dbReference type="InterPro" id="IPR036250">
    <property type="entry name" value="AcylCo_DH-like_C"/>
</dbReference>
<proteinExistence type="inferred from homology"/>
<reference evidence="10" key="1">
    <citation type="journal article" date="2019" name="Int. J. Syst. Evol. Microbiol.">
        <title>The Global Catalogue of Microorganisms (GCM) 10K type strain sequencing project: providing services to taxonomists for standard genome sequencing and annotation.</title>
        <authorList>
            <consortium name="The Broad Institute Genomics Platform"/>
            <consortium name="The Broad Institute Genome Sequencing Center for Infectious Disease"/>
            <person name="Wu L."/>
            <person name="Ma J."/>
        </authorList>
    </citation>
    <scope>NUCLEOTIDE SEQUENCE [LARGE SCALE GENOMIC DNA]</scope>
    <source>
        <strain evidence="10">JCM 17137</strain>
    </source>
</reference>
<dbReference type="Gene3D" id="2.40.110.10">
    <property type="entry name" value="Butyryl-CoA Dehydrogenase, subunit A, domain 2"/>
    <property type="match status" value="1"/>
</dbReference>
<evidence type="ECO:0000313" key="9">
    <source>
        <dbReference type="EMBL" id="GAA3734438.1"/>
    </source>
</evidence>
<evidence type="ECO:0000259" key="7">
    <source>
        <dbReference type="Pfam" id="PF02770"/>
    </source>
</evidence>
<keyword evidence="10" id="KW-1185">Reference proteome</keyword>
<dbReference type="SUPFAM" id="SSF56645">
    <property type="entry name" value="Acyl-CoA dehydrogenase NM domain-like"/>
    <property type="match status" value="1"/>
</dbReference>
<keyword evidence="4 5" id="KW-0274">FAD</keyword>
<feature type="domain" description="Acyl-CoA dehydrogenase/oxidase N-terminal" evidence="8">
    <location>
        <begin position="33"/>
        <end position="123"/>
    </location>
</feature>
<keyword evidence="3 5" id="KW-0285">Flavoprotein</keyword>
<name>A0ABP7F9S5_9ACTN</name>
<dbReference type="EMBL" id="BAABDD010000004">
    <property type="protein sequence ID" value="GAA3734438.1"/>
    <property type="molecule type" value="Genomic_DNA"/>
</dbReference>
<comment type="cofactor">
    <cofactor evidence="1 5">
        <name>FAD</name>
        <dbReference type="ChEBI" id="CHEBI:57692"/>
    </cofactor>
</comment>
<dbReference type="Gene3D" id="1.10.540.10">
    <property type="entry name" value="Acyl-CoA dehydrogenase/oxidase, N-terminal domain"/>
    <property type="match status" value="1"/>
</dbReference>